<dbReference type="Proteomes" id="UP000324800">
    <property type="component" value="Unassembled WGS sequence"/>
</dbReference>
<feature type="non-terminal residue" evidence="2">
    <location>
        <position position="1"/>
    </location>
</feature>
<name>A0A5J4QSD0_9EUKA</name>
<evidence type="ECO:0000256" key="1">
    <source>
        <dbReference type="SAM" id="MobiDB-lite"/>
    </source>
</evidence>
<proteinExistence type="predicted"/>
<evidence type="ECO:0000313" key="3">
    <source>
        <dbReference type="Proteomes" id="UP000324800"/>
    </source>
</evidence>
<comment type="caution">
    <text evidence="2">The sequence shown here is derived from an EMBL/GenBank/DDBJ whole genome shotgun (WGS) entry which is preliminary data.</text>
</comment>
<organism evidence="2 3">
    <name type="scientific">Streblomastix strix</name>
    <dbReference type="NCBI Taxonomy" id="222440"/>
    <lineage>
        <taxon>Eukaryota</taxon>
        <taxon>Metamonada</taxon>
        <taxon>Preaxostyla</taxon>
        <taxon>Oxymonadida</taxon>
        <taxon>Streblomastigidae</taxon>
        <taxon>Streblomastix</taxon>
    </lineage>
</organism>
<feature type="region of interest" description="Disordered" evidence="1">
    <location>
        <begin position="1"/>
        <end position="42"/>
    </location>
</feature>
<dbReference type="AlphaFoldDB" id="A0A5J4QSD0"/>
<reference evidence="2 3" key="1">
    <citation type="submission" date="2019-03" db="EMBL/GenBank/DDBJ databases">
        <title>Single cell metagenomics reveals metabolic interactions within the superorganism composed of flagellate Streblomastix strix and complex community of Bacteroidetes bacteria on its surface.</title>
        <authorList>
            <person name="Treitli S.C."/>
            <person name="Kolisko M."/>
            <person name="Husnik F."/>
            <person name="Keeling P."/>
            <person name="Hampl V."/>
        </authorList>
    </citation>
    <scope>NUCLEOTIDE SEQUENCE [LARGE SCALE GENOMIC DNA]</scope>
    <source>
        <strain evidence="2">ST1C</strain>
    </source>
</reference>
<feature type="compositionally biased region" description="Polar residues" evidence="1">
    <location>
        <begin position="23"/>
        <end position="42"/>
    </location>
</feature>
<gene>
    <name evidence="2" type="ORF">EZS28_054252</name>
</gene>
<evidence type="ECO:0000313" key="2">
    <source>
        <dbReference type="EMBL" id="KAA6323934.1"/>
    </source>
</evidence>
<protein>
    <submittedName>
        <fullName evidence="2">Uncharacterized protein</fullName>
    </submittedName>
</protein>
<dbReference type="EMBL" id="SNRW01044506">
    <property type="protein sequence ID" value="KAA6323934.1"/>
    <property type="molecule type" value="Genomic_DNA"/>
</dbReference>
<sequence>NNGDIEANGNPRYKSVDSETQGEHSSAINTDTFQNDNDNGCSTHWLEFVTRE</sequence>
<accession>A0A5J4QSD0</accession>